<dbReference type="PANTHER" id="PTHR35023:SF1">
    <property type="entry name" value="MG-PROTOPORPHYRIN IX CHELATASE"/>
    <property type="match status" value="1"/>
</dbReference>
<dbReference type="AlphaFoldDB" id="A0A9X7R731"/>
<organism evidence="3 4">
    <name type="scientific">Pseudomonas denitrificans</name>
    <dbReference type="NCBI Taxonomy" id="43306"/>
    <lineage>
        <taxon>Bacteria</taxon>
        <taxon>Pseudomonadati</taxon>
        <taxon>Pseudomonadota</taxon>
        <taxon>Gammaproteobacteria</taxon>
        <taxon>Pseudomonadales</taxon>
        <taxon>Pseudomonadaceae</taxon>
        <taxon>Halopseudomonas</taxon>
    </lineage>
</organism>
<dbReference type="OrthoDB" id="7021765at2"/>
<dbReference type="Gene3D" id="3.40.50.410">
    <property type="entry name" value="von Willebrand factor, type A domain"/>
    <property type="match status" value="1"/>
</dbReference>
<dbReference type="EMBL" id="CP043626">
    <property type="protein sequence ID" value="QEY75248.1"/>
    <property type="molecule type" value="Genomic_DNA"/>
</dbReference>
<proteinExistence type="predicted"/>
<evidence type="ECO:0000313" key="4">
    <source>
        <dbReference type="Proteomes" id="UP000326659"/>
    </source>
</evidence>
<name>A0A9X7R731_PSEDE</name>
<dbReference type="InterPro" id="IPR052989">
    <property type="entry name" value="Mg-chelatase_DI-like"/>
</dbReference>
<keyword evidence="4" id="KW-1185">Reference proteome</keyword>
<evidence type="ECO:0000256" key="1">
    <source>
        <dbReference type="SAM" id="MobiDB-lite"/>
    </source>
</evidence>
<dbReference type="Proteomes" id="UP000326659">
    <property type="component" value="Chromosome"/>
</dbReference>
<dbReference type="PANTHER" id="PTHR35023">
    <property type="entry name" value="CHELATASE-RELATED"/>
    <property type="match status" value="1"/>
</dbReference>
<dbReference type="InterPro" id="IPR036465">
    <property type="entry name" value="vWFA_dom_sf"/>
</dbReference>
<dbReference type="SUPFAM" id="SSF53300">
    <property type="entry name" value="vWA-like"/>
    <property type="match status" value="1"/>
</dbReference>
<feature type="domain" description="VWFA" evidence="2">
    <location>
        <begin position="91"/>
        <end position="196"/>
    </location>
</feature>
<gene>
    <name evidence="3" type="ORF">F1C79_28495</name>
</gene>
<evidence type="ECO:0000259" key="2">
    <source>
        <dbReference type="Pfam" id="PF13519"/>
    </source>
</evidence>
<reference evidence="3 4" key="1">
    <citation type="submission" date="2019-09" db="EMBL/GenBank/DDBJ databases">
        <title>Prosopis cineraria nodule microbiome.</title>
        <authorList>
            <person name="Chaluvadi S.R."/>
            <person name="Ali R."/>
            <person name="Wang X."/>
        </authorList>
    </citation>
    <scope>NUCLEOTIDE SEQUENCE [LARGE SCALE GENOMIC DNA]</scope>
    <source>
        <strain evidence="3 4">BG1</strain>
    </source>
</reference>
<evidence type="ECO:0000313" key="3">
    <source>
        <dbReference type="EMBL" id="QEY75248.1"/>
    </source>
</evidence>
<dbReference type="Pfam" id="PF13519">
    <property type="entry name" value="VWA_2"/>
    <property type="match status" value="1"/>
</dbReference>
<dbReference type="InterPro" id="IPR002035">
    <property type="entry name" value="VWF_A"/>
</dbReference>
<dbReference type="KEGG" id="pden:F1C79_28495"/>
<accession>A0A9X7R731</accession>
<dbReference type="RefSeq" id="WP_151189274.1">
    <property type="nucleotide sequence ID" value="NZ_CP043626.1"/>
</dbReference>
<sequence length="248" mass="27085">MGRAARAERRHGRTPATDGLAKKALSIRPRPAPGADANPRPGQLAGGRSGARHTGAHARIDWPASLRNGRPQRRADLVLRARSRQPGELWLVIVDASASTRRHGALAQAKGLLADTFEQAYRQRARLAVLHATGAQPRWLWQGQKASSQLQEWLEQLGAGGGTPLIEALQQASEWLDQRQRQKPGESQRLLVLTDGRLRDWPALQPLNCPTVLVDIEGGAVRLGRAQGLAQELGAEYRRVAEVPGIDR</sequence>
<feature type="region of interest" description="Disordered" evidence="1">
    <location>
        <begin position="1"/>
        <end position="67"/>
    </location>
</feature>
<protein>
    <submittedName>
        <fullName evidence="3">VWA domain-containing protein</fullName>
    </submittedName>
</protein>